<keyword evidence="2" id="KW-1185">Reference proteome</keyword>
<sequence>MVYNQFQKAVKESLEERFGSGYSLTLQSITKNNGLTLDGICISRPQEHTAPAIYLKTFYDTYKNGKSFPQVVDEIMELYQTQHLPDDNFIEELHSESPLTDRIIFRLINEPANRTLLTDLPHISLPDLDLSLIFCLSLNKKDDQLLTAIIHNSHQKLWNLSTEDLYQYAKLNTPDLFPAQISSLMEVIKEIARKSSDTEIKEEDWSGLFDPSPLSPPMYVLTNPYGVHGASCMFYEDILKDFADSMEGDLIILPSSIHEVLLIPHSNHISYEELAETVFSINQEEVPQEDRLSNHIYYYSRSKNHLSVAFTSSFPIGTMNP</sequence>
<comment type="caution">
    <text evidence="1">The sequence shown here is derived from an EMBL/GenBank/DDBJ whole genome shotgun (WGS) entry which is preliminary data.</text>
</comment>
<dbReference type="OrthoDB" id="1655031at2"/>
<gene>
    <name evidence="1" type="ORF">BXY41_12140</name>
</gene>
<name>A0A2S6HCA6_9FIRM</name>
<reference evidence="1 2" key="1">
    <citation type="submission" date="2018-02" db="EMBL/GenBank/DDBJ databases">
        <title>Genomic Encyclopedia of Archaeal and Bacterial Type Strains, Phase II (KMG-II): from individual species to whole genera.</title>
        <authorList>
            <person name="Goeker M."/>
        </authorList>
    </citation>
    <scope>NUCLEOTIDE SEQUENCE [LARGE SCALE GENOMIC DNA]</scope>
    <source>
        <strain evidence="1 2">DSM 3808</strain>
    </source>
</reference>
<proteinExistence type="predicted"/>
<dbReference type="Proteomes" id="UP000237749">
    <property type="component" value="Unassembled WGS sequence"/>
</dbReference>
<dbReference type="AlphaFoldDB" id="A0A2S6HCA6"/>
<evidence type="ECO:0000313" key="2">
    <source>
        <dbReference type="Proteomes" id="UP000237749"/>
    </source>
</evidence>
<evidence type="ECO:0000313" key="1">
    <source>
        <dbReference type="EMBL" id="PPK75134.1"/>
    </source>
</evidence>
<organism evidence="1 2">
    <name type="scientific">Lacrimispora xylanisolvens</name>
    <dbReference type="NCBI Taxonomy" id="384636"/>
    <lineage>
        <taxon>Bacteria</taxon>
        <taxon>Bacillati</taxon>
        <taxon>Bacillota</taxon>
        <taxon>Clostridia</taxon>
        <taxon>Lachnospirales</taxon>
        <taxon>Lachnospiraceae</taxon>
        <taxon>Lacrimispora</taxon>
    </lineage>
</organism>
<dbReference type="InterPro" id="IPR043743">
    <property type="entry name" value="DUF5688"/>
</dbReference>
<accession>A0A2S6HCA6</accession>
<protein>
    <submittedName>
        <fullName evidence="1">Uncharacterized protein</fullName>
    </submittedName>
</protein>
<dbReference type="RefSeq" id="WP_104439762.1">
    <property type="nucleotide sequence ID" value="NZ_PTJA01000021.1"/>
</dbReference>
<dbReference type="Pfam" id="PF18941">
    <property type="entry name" value="DUF5688"/>
    <property type="match status" value="1"/>
</dbReference>
<dbReference type="EMBL" id="PTJA01000021">
    <property type="protein sequence ID" value="PPK75134.1"/>
    <property type="molecule type" value="Genomic_DNA"/>
</dbReference>